<dbReference type="Proteomes" id="UP000887572">
    <property type="component" value="Unplaced"/>
</dbReference>
<evidence type="ECO:0000313" key="2">
    <source>
        <dbReference type="WBParaSite" id="Gr19_v10_g12403.t2"/>
    </source>
</evidence>
<keyword evidence="1" id="KW-1185">Reference proteome</keyword>
<protein>
    <submittedName>
        <fullName evidence="2">Uncharacterized protein</fullName>
    </submittedName>
</protein>
<dbReference type="AlphaFoldDB" id="A0A914GYX4"/>
<accession>A0A914GYX4</accession>
<reference evidence="2" key="1">
    <citation type="submission" date="2022-11" db="UniProtKB">
        <authorList>
            <consortium name="WormBaseParasite"/>
        </authorList>
    </citation>
    <scope>IDENTIFICATION</scope>
</reference>
<name>A0A914GYX4_GLORO</name>
<proteinExistence type="predicted"/>
<dbReference type="WBParaSite" id="Gr19_v10_g12403.t2">
    <property type="protein sequence ID" value="Gr19_v10_g12403.t2"/>
    <property type="gene ID" value="Gr19_v10_g12403"/>
</dbReference>
<sequence length="170" mass="19391">MSLVNVEEECTFLRQRCTDFETQFGRQRDDFDALLRKYNEGRECACTTANGRRCFRGSCAGRFVGQRVDPFCIVGHGSLRVLVTGVFFSFSLLSPSSGLSIVDGISNSTTTQRQQPRQMLAMDNPNSSKMLVLTTVGMWQMVDRMRCRLQLKRPQLWNNGLKQFRAKKFA</sequence>
<organism evidence="1 2">
    <name type="scientific">Globodera rostochiensis</name>
    <name type="common">Golden nematode worm</name>
    <name type="synonym">Heterodera rostochiensis</name>
    <dbReference type="NCBI Taxonomy" id="31243"/>
    <lineage>
        <taxon>Eukaryota</taxon>
        <taxon>Metazoa</taxon>
        <taxon>Ecdysozoa</taxon>
        <taxon>Nematoda</taxon>
        <taxon>Chromadorea</taxon>
        <taxon>Rhabditida</taxon>
        <taxon>Tylenchina</taxon>
        <taxon>Tylenchomorpha</taxon>
        <taxon>Tylenchoidea</taxon>
        <taxon>Heteroderidae</taxon>
        <taxon>Heteroderinae</taxon>
        <taxon>Globodera</taxon>
    </lineage>
</organism>
<evidence type="ECO:0000313" key="1">
    <source>
        <dbReference type="Proteomes" id="UP000887572"/>
    </source>
</evidence>